<dbReference type="OMA" id="DGAWMNL"/>
<feature type="region of interest" description="Disordered" evidence="1">
    <location>
        <begin position="209"/>
        <end position="234"/>
    </location>
</feature>
<organism evidence="3">
    <name type="scientific">Oryza nivara</name>
    <name type="common">Indian wild rice</name>
    <name type="synonym">Oryza sativa f. spontanea</name>
    <dbReference type="NCBI Taxonomy" id="4536"/>
    <lineage>
        <taxon>Eukaryota</taxon>
        <taxon>Viridiplantae</taxon>
        <taxon>Streptophyta</taxon>
        <taxon>Embryophyta</taxon>
        <taxon>Tracheophyta</taxon>
        <taxon>Spermatophyta</taxon>
        <taxon>Magnoliopsida</taxon>
        <taxon>Liliopsida</taxon>
        <taxon>Poales</taxon>
        <taxon>Poaceae</taxon>
        <taxon>BOP clade</taxon>
        <taxon>Oryzoideae</taxon>
        <taxon>Oryzeae</taxon>
        <taxon>Oryzinae</taxon>
        <taxon>Oryza</taxon>
    </lineage>
</organism>
<feature type="compositionally biased region" description="Basic residues" evidence="1">
    <location>
        <begin position="209"/>
        <end position="220"/>
    </location>
</feature>
<sequence length="280" mass="29272">MSLVSSFMASLLVGGYAYIDKTDGAWMNLKTDRALRQRRAPIGGVAGGVAGGPGRVGGGAGVESGDGGGGDRGGRRGGGVLDGDGDDPCPRATSADASEPSEADPADPAPRATSADASEPSEADPAATAASASSAGRFDAMRCREGRGSRSPPSSNLHPAAAQRQSPASPRHRLAATRRAAKRRLGCPPTPLSHLAVGAAWLPLSLVKRKKKKRGTKQRLKGQEGHFSYPAPHVRAPKRLKPNRIATKWYGEHDKVRRWHKGSLKLFSGIEADTIFFNGT</sequence>
<feature type="chain" id="PRO_5002359614" evidence="2">
    <location>
        <begin position="18"/>
        <end position="280"/>
    </location>
</feature>
<feature type="region of interest" description="Disordered" evidence="1">
    <location>
        <begin position="43"/>
        <end position="189"/>
    </location>
</feature>
<proteinExistence type="predicted"/>
<dbReference type="EnsemblPlants" id="ONIVA01G25220.1">
    <property type="protein sequence ID" value="ONIVA01G25220.1"/>
    <property type="gene ID" value="ONIVA01G25220"/>
</dbReference>
<keyword evidence="4" id="KW-1185">Reference proteome</keyword>
<dbReference type="HOGENOM" id="CLU_097340_0_0_1"/>
<accession>A0A0E0FPA7</accession>
<keyword evidence="2" id="KW-0732">Signal</keyword>
<dbReference type="Proteomes" id="UP000006591">
    <property type="component" value="Chromosome 1"/>
</dbReference>
<feature type="compositionally biased region" description="Gly residues" evidence="1">
    <location>
        <begin position="44"/>
        <end position="82"/>
    </location>
</feature>
<feature type="signal peptide" evidence="2">
    <location>
        <begin position="1"/>
        <end position="17"/>
    </location>
</feature>
<dbReference type="Gramene" id="ONIVA01G25220.1">
    <property type="protein sequence ID" value="ONIVA01G25220.1"/>
    <property type="gene ID" value="ONIVA01G25220"/>
</dbReference>
<evidence type="ECO:0000256" key="2">
    <source>
        <dbReference type="SAM" id="SignalP"/>
    </source>
</evidence>
<reference evidence="3" key="1">
    <citation type="submission" date="2015-04" db="UniProtKB">
        <authorList>
            <consortium name="EnsemblPlants"/>
        </authorList>
    </citation>
    <scope>IDENTIFICATION</scope>
    <source>
        <strain evidence="3">SL10</strain>
    </source>
</reference>
<feature type="compositionally biased region" description="Basic and acidic residues" evidence="1">
    <location>
        <begin position="139"/>
        <end position="148"/>
    </location>
</feature>
<evidence type="ECO:0000313" key="3">
    <source>
        <dbReference type="EnsemblPlants" id="ONIVA01G25220.1"/>
    </source>
</evidence>
<evidence type="ECO:0000256" key="1">
    <source>
        <dbReference type="SAM" id="MobiDB-lite"/>
    </source>
</evidence>
<feature type="compositionally biased region" description="Low complexity" evidence="1">
    <location>
        <begin position="109"/>
        <end position="135"/>
    </location>
</feature>
<feature type="compositionally biased region" description="Basic residues" evidence="1">
    <location>
        <begin position="170"/>
        <end position="185"/>
    </location>
</feature>
<name>A0A0E0FPA7_ORYNI</name>
<feature type="compositionally biased region" description="Low complexity" evidence="1">
    <location>
        <begin position="149"/>
        <end position="169"/>
    </location>
</feature>
<reference evidence="3" key="2">
    <citation type="submission" date="2018-04" db="EMBL/GenBank/DDBJ databases">
        <title>OnivRS2 (Oryza nivara Reference Sequence Version 2).</title>
        <authorList>
            <person name="Zhang J."/>
            <person name="Kudrna D."/>
            <person name="Lee S."/>
            <person name="Talag J."/>
            <person name="Rajasekar S."/>
            <person name="Welchert J."/>
            <person name="Hsing Y.-I."/>
            <person name="Wing R.A."/>
        </authorList>
    </citation>
    <scope>NUCLEOTIDE SEQUENCE [LARGE SCALE GENOMIC DNA]</scope>
</reference>
<dbReference type="AlphaFoldDB" id="A0A0E0FPA7"/>
<evidence type="ECO:0000313" key="4">
    <source>
        <dbReference type="Proteomes" id="UP000006591"/>
    </source>
</evidence>
<protein>
    <submittedName>
        <fullName evidence="3">Uncharacterized protein</fullName>
    </submittedName>
</protein>